<accession>A0A0G0GSD1</accession>
<evidence type="ECO:0000313" key="2">
    <source>
        <dbReference type="Proteomes" id="UP000034701"/>
    </source>
</evidence>
<comment type="caution">
    <text evidence="1">The sequence shown here is derived from an EMBL/GenBank/DDBJ whole genome shotgun (WGS) entry which is preliminary data.</text>
</comment>
<proteinExistence type="predicted"/>
<protein>
    <submittedName>
        <fullName evidence="1">Uncharacterized protein</fullName>
    </submittedName>
</protein>
<dbReference type="AlphaFoldDB" id="A0A0G0GSD1"/>
<organism evidence="1 2">
    <name type="scientific">Candidatus Nomurabacteria bacterium GW2011_GWA1_37_20</name>
    <dbReference type="NCBI Taxonomy" id="1618729"/>
    <lineage>
        <taxon>Bacteria</taxon>
        <taxon>Candidatus Nomuraibacteriota</taxon>
    </lineage>
</organism>
<name>A0A0G0GSD1_9BACT</name>
<evidence type="ECO:0000313" key="1">
    <source>
        <dbReference type="EMBL" id="KKQ32947.1"/>
    </source>
</evidence>
<gene>
    <name evidence="1" type="ORF">US45_C0015G0009</name>
</gene>
<sequence>MMIKFFKKEKNFKKEKESLWLNINFYWKLAVCFMFLIFLLSFVFGYRLFMRINKESTFSIDDGSGKVETVKKEEIEKVLEYFSLREQKSNQILNFPAPVIDPSL</sequence>
<dbReference type="EMBL" id="LBTA01000015">
    <property type="protein sequence ID" value="KKQ32947.1"/>
    <property type="molecule type" value="Genomic_DNA"/>
</dbReference>
<reference evidence="1 2" key="1">
    <citation type="journal article" date="2015" name="Nature">
        <title>rRNA introns, odd ribosomes, and small enigmatic genomes across a large radiation of phyla.</title>
        <authorList>
            <person name="Brown C.T."/>
            <person name="Hug L.A."/>
            <person name="Thomas B.C."/>
            <person name="Sharon I."/>
            <person name="Castelle C.J."/>
            <person name="Singh A."/>
            <person name="Wilkins M.J."/>
            <person name="Williams K.H."/>
            <person name="Banfield J.F."/>
        </authorList>
    </citation>
    <scope>NUCLEOTIDE SEQUENCE [LARGE SCALE GENOMIC DNA]</scope>
</reference>
<dbReference type="Proteomes" id="UP000034701">
    <property type="component" value="Unassembled WGS sequence"/>
</dbReference>